<dbReference type="HOGENOM" id="CLU_2057883_0_0_10"/>
<protein>
    <submittedName>
        <fullName evidence="1">Uncharacterized protein</fullName>
    </submittedName>
</protein>
<accession>I0KBZ4</accession>
<dbReference type="Proteomes" id="UP000011058">
    <property type="component" value="Chromosome"/>
</dbReference>
<keyword evidence="2" id="KW-1185">Reference proteome</keyword>
<dbReference type="KEGG" id="fae:FAES_3640"/>
<sequence>MEEVLKLLSDSLEDCDNRAVKNGLIWYDFAPSYSQEETPAGWDYYTVFETKYGLLMGALYLEKTSPIDAPRYVPRIDTPAGVMDAALFECRKIAFIRHSPQEAPATELAPAEPTSEAAS</sequence>
<reference evidence="1 2" key="1">
    <citation type="journal article" date="2012" name="J. Bacteriol.">
        <title>Genome Sequence of Fibrella aestuarina BUZ 2T, a Filamentous Marine Bacterium.</title>
        <authorList>
            <person name="Filippini M."/>
            <person name="Qi W."/>
            <person name="Blom J."/>
            <person name="Goesmann A."/>
            <person name="Smits T.H."/>
            <person name="Bagheri H.C."/>
        </authorList>
    </citation>
    <scope>NUCLEOTIDE SEQUENCE [LARGE SCALE GENOMIC DNA]</scope>
    <source>
        <strain evidence="2">BUZ 2T</strain>
    </source>
</reference>
<evidence type="ECO:0000313" key="2">
    <source>
        <dbReference type="Proteomes" id="UP000011058"/>
    </source>
</evidence>
<dbReference type="EMBL" id="HE796683">
    <property type="protein sequence ID" value="CCH01647.1"/>
    <property type="molecule type" value="Genomic_DNA"/>
</dbReference>
<dbReference type="RefSeq" id="WP_015332746.1">
    <property type="nucleotide sequence ID" value="NC_020054.1"/>
</dbReference>
<dbReference type="AlphaFoldDB" id="I0KBZ4"/>
<organism evidence="1 2">
    <name type="scientific">Fibrella aestuarina BUZ 2</name>
    <dbReference type="NCBI Taxonomy" id="1166018"/>
    <lineage>
        <taxon>Bacteria</taxon>
        <taxon>Pseudomonadati</taxon>
        <taxon>Bacteroidota</taxon>
        <taxon>Cytophagia</taxon>
        <taxon>Cytophagales</taxon>
        <taxon>Spirosomataceae</taxon>
        <taxon>Fibrella</taxon>
    </lineage>
</organism>
<evidence type="ECO:0000313" key="1">
    <source>
        <dbReference type="EMBL" id="CCH01647.1"/>
    </source>
</evidence>
<name>I0KBZ4_9BACT</name>
<proteinExistence type="predicted"/>
<gene>
    <name evidence="1" type="ORF">FAES_3640</name>
</gene>